<sequence>MNRLYQNPIARHGDYADPFVLRYNGTYYLYATNPDLRVFTSQNLLDWKEAGPAIDPDTFPGLVPFAPEVVYWNGWFYMYTSPSGFGHYILRSDSPTGPFEKISGNEGHDIDGSVFIDDDGTWYFYWAGDEGIWGCRMDSPTKFQEPVLTGAYLHGWTEGPMIQKRDGFYYMTYTGNHYLSKGYRIHAASSRHPLTGYKDEPGGPIAVHTQDGPVGLGHSSTVLGPDLVSYYMVYHNLNGDASRDLNIDRMMWYQANTQLMGPTRTPQEAPGLPDASDPAPEGSAALSWEFERGKWEEKNGVRYTLQNELCVKTVENFGPSYTAEFHLSIPCPDAGPDDSSRSEREANISCMKKAVNSENGQNQSVAGIVLDAGEKKYYLVFRINRHALQIWSGLPEQTVLLGESQLPEAYDFNSLHNIRVQSDKGRMKIWIDNRLQIADVAVQKEKVRPGYFAAGTRVGCGYTAVTNNTYDNEISNTVIPAGCSCAAVYGAVNTSADENGAVQIGRGDMMKYRFRTEGEGNYRLNVICRPSESSSGFLVTADKEPIGTGSGEEILQSFPVALSAGLHRFTITGQAGTAELARIELVRQGAAAEYESDTVVEVGPYGKALCGDTQWHDYTAEAEFTADIGEEGSAGIMLRVTEPAEGGEGEDPVLGIDFFLGYTVSVSDGWLRIARHRYDREILAECPLEVKNDGYTLSVTVTGAYIDVYMNQELTPRLRVCDKQPLTHGCAGVWAKNSKIKVTGLRISERRRV</sequence>
<comment type="caution">
    <text evidence="7">The sequence shown here is derived from an EMBL/GenBank/DDBJ whole genome shotgun (WGS) entry which is preliminary data.</text>
</comment>
<keyword evidence="2" id="KW-0624">Polysaccharide degradation</keyword>
<reference evidence="7 8" key="1">
    <citation type="submission" date="2021-06" db="EMBL/GenBank/DDBJ databases">
        <title>Description of novel taxa of the family Lachnospiraceae.</title>
        <authorList>
            <person name="Chaplin A.V."/>
            <person name="Sokolova S.R."/>
            <person name="Pikina A.P."/>
            <person name="Korzhanova M."/>
            <person name="Belova V."/>
            <person name="Korostin D."/>
            <person name="Efimov B.A."/>
        </authorList>
    </citation>
    <scope>NUCLEOTIDE SEQUENCE [LARGE SCALE GENOMIC DNA]</scope>
    <source>
        <strain evidence="7 8">ASD4241</strain>
    </source>
</reference>
<evidence type="ECO:0000256" key="3">
    <source>
        <dbReference type="ARBA" id="ARBA00022801"/>
    </source>
</evidence>
<dbReference type="InterPro" id="IPR052176">
    <property type="entry name" value="Glycosyl_Hydrlase_43_Enz"/>
</dbReference>
<dbReference type="EMBL" id="JAHQCX010000003">
    <property type="protein sequence ID" value="MBU9725479.1"/>
    <property type="molecule type" value="Genomic_DNA"/>
</dbReference>
<evidence type="ECO:0000256" key="6">
    <source>
        <dbReference type="SAM" id="MobiDB-lite"/>
    </source>
</evidence>
<gene>
    <name evidence="7" type="ORF">KTH90_05560</name>
</gene>
<keyword evidence="5" id="KW-0326">Glycosidase</keyword>
<evidence type="ECO:0000313" key="7">
    <source>
        <dbReference type="EMBL" id="MBU9725479.1"/>
    </source>
</evidence>
<name>A0ABS6K4P0_9FIRM</name>
<dbReference type="RefSeq" id="WP_238726413.1">
    <property type="nucleotide sequence ID" value="NZ_JAHQCX010000003.1"/>
</dbReference>
<feature type="region of interest" description="Disordered" evidence="6">
    <location>
        <begin position="262"/>
        <end position="282"/>
    </location>
</feature>
<dbReference type="CDD" id="cd08991">
    <property type="entry name" value="GH43_HoAraf43-like"/>
    <property type="match status" value="1"/>
</dbReference>
<dbReference type="InterPro" id="IPR006710">
    <property type="entry name" value="Glyco_hydro_43"/>
</dbReference>
<dbReference type="Pfam" id="PF04616">
    <property type="entry name" value="Glyco_hydro_43"/>
    <property type="match status" value="1"/>
</dbReference>
<evidence type="ECO:0000256" key="2">
    <source>
        <dbReference type="ARBA" id="ARBA00022651"/>
    </source>
</evidence>
<protein>
    <submittedName>
        <fullName evidence="7">Family 43 glycosylhydrolase</fullName>
    </submittedName>
</protein>
<keyword evidence="4" id="KW-0119">Carbohydrate metabolism</keyword>
<proteinExistence type="inferred from homology"/>
<evidence type="ECO:0000256" key="1">
    <source>
        <dbReference type="ARBA" id="ARBA00009865"/>
    </source>
</evidence>
<dbReference type="SUPFAM" id="SSF75005">
    <property type="entry name" value="Arabinanase/levansucrase/invertase"/>
    <property type="match status" value="1"/>
</dbReference>
<dbReference type="InterPro" id="IPR023296">
    <property type="entry name" value="Glyco_hydro_beta-prop_sf"/>
</dbReference>
<organism evidence="7 8">
    <name type="scientific">Diplocloster modestus</name>
    <dbReference type="NCBI Taxonomy" id="2850322"/>
    <lineage>
        <taxon>Bacteria</taxon>
        <taxon>Bacillati</taxon>
        <taxon>Bacillota</taxon>
        <taxon>Clostridia</taxon>
        <taxon>Lachnospirales</taxon>
        <taxon>Lachnospiraceae</taxon>
        <taxon>Diplocloster</taxon>
    </lineage>
</organism>
<keyword evidence="3" id="KW-0378">Hydrolase</keyword>
<dbReference type="Proteomes" id="UP001314681">
    <property type="component" value="Unassembled WGS sequence"/>
</dbReference>
<evidence type="ECO:0000313" key="8">
    <source>
        <dbReference type="Proteomes" id="UP001314681"/>
    </source>
</evidence>
<dbReference type="Gene3D" id="2.115.10.20">
    <property type="entry name" value="Glycosyl hydrolase domain, family 43"/>
    <property type="match status" value="1"/>
</dbReference>
<dbReference type="PANTHER" id="PTHR43772">
    <property type="entry name" value="ENDO-1,4-BETA-XYLANASE"/>
    <property type="match status" value="1"/>
</dbReference>
<keyword evidence="8" id="KW-1185">Reference proteome</keyword>
<evidence type="ECO:0000256" key="5">
    <source>
        <dbReference type="ARBA" id="ARBA00023295"/>
    </source>
</evidence>
<comment type="similarity">
    <text evidence="1">Belongs to the glycosyl hydrolase 43 family.</text>
</comment>
<dbReference type="PANTHER" id="PTHR43772:SF2">
    <property type="entry name" value="PUTATIVE (AFU_ORTHOLOGUE AFUA_2G04480)-RELATED"/>
    <property type="match status" value="1"/>
</dbReference>
<dbReference type="Gene3D" id="2.60.120.560">
    <property type="entry name" value="Exo-inulinase, domain 1"/>
    <property type="match status" value="1"/>
</dbReference>
<keyword evidence="2" id="KW-0858">Xylan degradation</keyword>
<evidence type="ECO:0000256" key="4">
    <source>
        <dbReference type="ARBA" id="ARBA00023277"/>
    </source>
</evidence>
<accession>A0ABS6K4P0</accession>